<feature type="domain" description="HTH tetR-type" evidence="3">
    <location>
        <begin position="22"/>
        <end position="82"/>
    </location>
</feature>
<dbReference type="PRINTS" id="PR00455">
    <property type="entry name" value="HTHTETR"/>
</dbReference>
<dbReference type="InterPro" id="IPR001647">
    <property type="entry name" value="HTH_TetR"/>
</dbReference>
<evidence type="ECO:0000256" key="1">
    <source>
        <dbReference type="ARBA" id="ARBA00023125"/>
    </source>
</evidence>
<dbReference type="PROSITE" id="PS50977">
    <property type="entry name" value="HTH_TETR_2"/>
    <property type="match status" value="1"/>
</dbReference>
<dbReference type="SUPFAM" id="SSF46689">
    <property type="entry name" value="Homeodomain-like"/>
    <property type="match status" value="1"/>
</dbReference>
<sequence>MESLQIHIAVSDALYLRNPESTELGRKIVGVSIELIDELGFEGFTFKKLGQRIGSNESSIYRYFESKHALLVYLISWYWSWVEYKLVFATTNVIDARLKLRSSIEIITQKITEDTSISFVNEVLLNKIIIAESSKAYHTKDIDKENAKGFYKTYKRVVQRISDFVLEVNPTYEFPHMLISTVIEGAHHQRYFSQHLPSLTDVTDGKNDIVRFYTDMVFKALGED</sequence>
<protein>
    <submittedName>
        <fullName evidence="4">TetR/AcrR family transcriptional regulator</fullName>
    </submittedName>
</protein>
<evidence type="ECO:0000256" key="2">
    <source>
        <dbReference type="PROSITE-ProRule" id="PRU00335"/>
    </source>
</evidence>
<reference evidence="4 5" key="1">
    <citation type="submission" date="2018-10" db="EMBL/GenBank/DDBJ databases">
        <title>Dokdonia luteus sp. nov., isolated from sea water.</title>
        <authorList>
            <person name="Zhou L.Y."/>
            <person name="Du Z.J."/>
        </authorList>
    </citation>
    <scope>NUCLEOTIDE SEQUENCE [LARGE SCALE GENOMIC DNA]</scope>
    <source>
        <strain evidence="4 5">SH27</strain>
    </source>
</reference>
<comment type="caution">
    <text evidence="4">The sequence shown here is derived from an EMBL/GenBank/DDBJ whole genome shotgun (WGS) entry which is preliminary data.</text>
</comment>
<evidence type="ECO:0000313" key="4">
    <source>
        <dbReference type="EMBL" id="RMB62909.1"/>
    </source>
</evidence>
<name>A0A3M0GNW5_9FLAO</name>
<dbReference type="Pfam" id="PF00440">
    <property type="entry name" value="TetR_N"/>
    <property type="match status" value="1"/>
</dbReference>
<keyword evidence="5" id="KW-1185">Reference proteome</keyword>
<dbReference type="EMBL" id="REFV01000003">
    <property type="protein sequence ID" value="RMB62909.1"/>
    <property type="molecule type" value="Genomic_DNA"/>
</dbReference>
<dbReference type="InterPro" id="IPR009057">
    <property type="entry name" value="Homeodomain-like_sf"/>
</dbReference>
<gene>
    <name evidence="4" type="ORF">EAX61_04865</name>
</gene>
<evidence type="ECO:0000313" key="5">
    <source>
        <dbReference type="Proteomes" id="UP000281985"/>
    </source>
</evidence>
<feature type="DNA-binding region" description="H-T-H motif" evidence="2">
    <location>
        <begin position="45"/>
        <end position="64"/>
    </location>
</feature>
<keyword evidence="1 2" id="KW-0238">DNA-binding</keyword>
<evidence type="ECO:0000259" key="3">
    <source>
        <dbReference type="PROSITE" id="PS50977"/>
    </source>
</evidence>
<dbReference type="Proteomes" id="UP000281985">
    <property type="component" value="Unassembled WGS sequence"/>
</dbReference>
<dbReference type="Gene3D" id="1.10.357.10">
    <property type="entry name" value="Tetracycline Repressor, domain 2"/>
    <property type="match status" value="1"/>
</dbReference>
<proteinExistence type="predicted"/>
<dbReference type="AlphaFoldDB" id="A0A3M0GNW5"/>
<accession>A0A3M0GNW5</accession>
<dbReference type="GO" id="GO:0003677">
    <property type="term" value="F:DNA binding"/>
    <property type="evidence" value="ECO:0007669"/>
    <property type="project" value="UniProtKB-UniRule"/>
</dbReference>
<dbReference type="RefSeq" id="WP_121916543.1">
    <property type="nucleotide sequence ID" value="NZ_REFV01000003.1"/>
</dbReference>
<organism evidence="4 5">
    <name type="scientific">Dokdonia sinensis</name>
    <dbReference type="NCBI Taxonomy" id="2479847"/>
    <lineage>
        <taxon>Bacteria</taxon>
        <taxon>Pseudomonadati</taxon>
        <taxon>Bacteroidota</taxon>
        <taxon>Flavobacteriia</taxon>
        <taxon>Flavobacteriales</taxon>
        <taxon>Flavobacteriaceae</taxon>
        <taxon>Dokdonia</taxon>
    </lineage>
</organism>
<dbReference type="OrthoDB" id="649282at2"/>